<sequence length="56" mass="6368">MPEVENFTITSHVGQEIVVLLHLGLQHRHLHDLWKDPFTALLRTTVLGAEQALSVR</sequence>
<protein>
    <submittedName>
        <fullName evidence="1">Uncharacterized protein</fullName>
    </submittedName>
</protein>
<proteinExistence type="predicted"/>
<dbReference type="AlphaFoldDB" id="A0A7U2F170"/>
<name>A0A7U2F170_PHANO</name>
<keyword evidence="2" id="KW-1185">Reference proteome</keyword>
<accession>A0A7U2F170</accession>
<dbReference type="VEuPathDB" id="FungiDB:JI435_014030"/>
<gene>
    <name evidence="1" type="ORF">JI435_014030</name>
</gene>
<reference evidence="2" key="1">
    <citation type="journal article" date="2021" name="BMC Genomics">
        <title>Chromosome-level genome assembly and manually-curated proteome of model necrotroph Parastagonospora nodorum Sn15 reveals a genome-wide trove of candidate effector homologs, and redundancy of virulence-related functions within an accessory chromosome.</title>
        <authorList>
            <person name="Bertazzoni S."/>
            <person name="Jones D.A.B."/>
            <person name="Phan H.T."/>
            <person name="Tan K.-C."/>
            <person name="Hane J.K."/>
        </authorList>
    </citation>
    <scope>NUCLEOTIDE SEQUENCE [LARGE SCALE GENOMIC DNA]</scope>
    <source>
        <strain evidence="2">SN15 / ATCC MYA-4574 / FGSC 10173)</strain>
    </source>
</reference>
<feature type="non-terminal residue" evidence="1">
    <location>
        <position position="56"/>
    </location>
</feature>
<dbReference type="EMBL" id="CP069028">
    <property type="protein sequence ID" value="QRC96487.1"/>
    <property type="molecule type" value="Genomic_DNA"/>
</dbReference>
<dbReference type="Proteomes" id="UP000663193">
    <property type="component" value="Chromosome 6"/>
</dbReference>
<organism evidence="1 2">
    <name type="scientific">Phaeosphaeria nodorum (strain SN15 / ATCC MYA-4574 / FGSC 10173)</name>
    <name type="common">Glume blotch fungus</name>
    <name type="synonym">Parastagonospora nodorum</name>
    <dbReference type="NCBI Taxonomy" id="321614"/>
    <lineage>
        <taxon>Eukaryota</taxon>
        <taxon>Fungi</taxon>
        <taxon>Dikarya</taxon>
        <taxon>Ascomycota</taxon>
        <taxon>Pezizomycotina</taxon>
        <taxon>Dothideomycetes</taxon>
        <taxon>Pleosporomycetidae</taxon>
        <taxon>Pleosporales</taxon>
        <taxon>Pleosporineae</taxon>
        <taxon>Phaeosphaeriaceae</taxon>
        <taxon>Parastagonospora</taxon>
    </lineage>
</organism>
<evidence type="ECO:0000313" key="1">
    <source>
        <dbReference type="EMBL" id="QRC96487.1"/>
    </source>
</evidence>
<evidence type="ECO:0000313" key="2">
    <source>
        <dbReference type="Proteomes" id="UP000663193"/>
    </source>
</evidence>